<evidence type="ECO:0000313" key="1">
    <source>
        <dbReference type="EMBL" id="KKN68772.1"/>
    </source>
</evidence>
<protein>
    <submittedName>
        <fullName evidence="1">Uncharacterized protein</fullName>
    </submittedName>
</protein>
<comment type="caution">
    <text evidence="1">The sequence shown here is derived from an EMBL/GenBank/DDBJ whole genome shotgun (WGS) entry which is preliminary data.</text>
</comment>
<accession>A0A0F9T1Y3</accession>
<dbReference type="EMBL" id="LAZR01000440">
    <property type="protein sequence ID" value="KKN68772.1"/>
    <property type="molecule type" value="Genomic_DNA"/>
</dbReference>
<proteinExistence type="predicted"/>
<organism evidence="1">
    <name type="scientific">marine sediment metagenome</name>
    <dbReference type="NCBI Taxonomy" id="412755"/>
    <lineage>
        <taxon>unclassified sequences</taxon>
        <taxon>metagenomes</taxon>
        <taxon>ecological metagenomes</taxon>
    </lineage>
</organism>
<sequence length="155" mass="18316">MADSEWVKTCTKCGILQLVSEFHKKPKGKYGLNSRCKTCVKNYDQKRYQVYKVEENKRCKKYHQTIIGCLHNRFINIKQRCNDPKIKSYKNYGGRGIKCLFKSFNEFADHVINELKVDPRDLTVDRINNDGHYEPGNIRFVTQAENNRNKRKHAK</sequence>
<name>A0A0F9T1Y3_9ZZZZ</name>
<reference evidence="1" key="1">
    <citation type="journal article" date="2015" name="Nature">
        <title>Complex archaea that bridge the gap between prokaryotes and eukaryotes.</title>
        <authorList>
            <person name="Spang A."/>
            <person name="Saw J.H."/>
            <person name="Jorgensen S.L."/>
            <person name="Zaremba-Niedzwiedzka K."/>
            <person name="Martijn J."/>
            <person name="Lind A.E."/>
            <person name="van Eijk R."/>
            <person name="Schleper C."/>
            <person name="Guy L."/>
            <person name="Ettema T.J."/>
        </authorList>
    </citation>
    <scope>NUCLEOTIDE SEQUENCE</scope>
</reference>
<gene>
    <name evidence="1" type="ORF">LCGC14_0447920</name>
</gene>
<dbReference type="AlphaFoldDB" id="A0A0F9T1Y3"/>